<name>A0ACC2WHD8_9TREE</name>
<proteinExistence type="predicted"/>
<dbReference type="EMBL" id="JASBWS010000020">
    <property type="protein sequence ID" value="KAJ9111158.1"/>
    <property type="molecule type" value="Genomic_DNA"/>
</dbReference>
<accession>A0ACC2WHD8</accession>
<keyword evidence="2" id="KW-1185">Reference proteome</keyword>
<organism evidence="1 2">
    <name type="scientific">Naganishia adeliensis</name>
    <dbReference type="NCBI Taxonomy" id="92952"/>
    <lineage>
        <taxon>Eukaryota</taxon>
        <taxon>Fungi</taxon>
        <taxon>Dikarya</taxon>
        <taxon>Basidiomycota</taxon>
        <taxon>Agaricomycotina</taxon>
        <taxon>Tremellomycetes</taxon>
        <taxon>Filobasidiales</taxon>
        <taxon>Filobasidiaceae</taxon>
        <taxon>Naganishia</taxon>
    </lineage>
</organism>
<protein>
    <submittedName>
        <fullName evidence="1">Uncharacterized protein</fullName>
    </submittedName>
</protein>
<evidence type="ECO:0000313" key="2">
    <source>
        <dbReference type="Proteomes" id="UP001230649"/>
    </source>
</evidence>
<evidence type="ECO:0000313" key="1">
    <source>
        <dbReference type="EMBL" id="KAJ9111158.1"/>
    </source>
</evidence>
<reference evidence="1" key="1">
    <citation type="submission" date="2023-04" db="EMBL/GenBank/DDBJ databases">
        <title>Draft Genome sequencing of Naganishia species isolated from polar environments using Oxford Nanopore Technology.</title>
        <authorList>
            <person name="Leo P."/>
            <person name="Venkateswaran K."/>
        </authorList>
    </citation>
    <scope>NUCLEOTIDE SEQUENCE</scope>
    <source>
        <strain evidence="1">MNA-CCFEE 5262</strain>
    </source>
</reference>
<gene>
    <name evidence="1" type="ORF">QFC20_002652</name>
</gene>
<sequence length="664" mass="72891">MGIRLGLADFGAVSQPLAIGSGLSVGKEGPSVHVACCVGNVIGQSFRKYRESQIKMRELLTAASAAGVAVAFGSPIGGVLFAIEEMSHNFTNKTMWRSFAMNPFRTGKLVLFQVSYDRDWHYFEIPAFILIGIFGGLYGALVIKFNLQVAAFRRKHLAAHGIYEAVTLAVLSAMIGYFNRFLRIDMTESLEILFKECEGGGNYNGLCQTSTQWRMVNSLLLAAIIRTGLVILSYGCKVPAGIFVPSMAVGAVFGRMMGILAKAIHAAHPTSAFFAVCAPDQPCITPGTYAFLGAAAALGGITRITVTVVVIMFELTGALTYILPLMIVLLVTKAVSDFFGGGGMSEQMIRFNGYPFLEKEDKEDDDHAYFEPIINVMKRDLIVIHAEGMLVPHLEEILQSTDYRGFPVVKSPTDPTVLGFIRKTELRFSLDRIRRRREDATNVTCTFQGVDGEEQVGRPDAFPPTAIDGSPQVGTRSGSIFGTALGPDRIDLGQYVDQLPLEIVMQMFRRMGRVTRQFQIDNWANAPRVILVVKEGKLLGLVTVKDVLKHEAAVEHLHRQQQVSVAANSSSFQDWRDTVFNMEENAAGLEMVLEELLKLVKSIGERANSVAGRVLGRFGGGSRWSSRGDARPSGPNRFDYSETRGRESNEPRGEEFELGDDEDI</sequence>
<dbReference type="Proteomes" id="UP001230649">
    <property type="component" value="Unassembled WGS sequence"/>
</dbReference>
<comment type="caution">
    <text evidence="1">The sequence shown here is derived from an EMBL/GenBank/DDBJ whole genome shotgun (WGS) entry which is preliminary data.</text>
</comment>